<sequence>MSGARGELECFGRRRASRSWSRSERQMLRSWNKQFMLREPFDLMRFNLEERIYVKCQPDLAEREIRGFLHAFDTHLNMILGDVEEIITTTEIDDETYEEIVRVCYPCSQQHPFLNDVNRRSIPLLFIRGEVVELVTLSLRSRP</sequence>
<dbReference type="CDD" id="cd01730">
    <property type="entry name" value="LSm3"/>
    <property type="match status" value="1"/>
</dbReference>
<dbReference type="PROSITE" id="PS52002">
    <property type="entry name" value="SM"/>
    <property type="match status" value="1"/>
</dbReference>
<evidence type="ECO:0000256" key="4">
    <source>
        <dbReference type="ARBA" id="ARBA00022728"/>
    </source>
</evidence>
<dbReference type="SUPFAM" id="SSF50182">
    <property type="entry name" value="Sm-like ribonucleoproteins"/>
    <property type="match status" value="1"/>
</dbReference>
<protein>
    <submittedName>
        <fullName evidence="10">U6 snRNA-associated Sm-like protein, expressed</fullName>
    </submittedName>
</protein>
<keyword evidence="8" id="KW-0687">Ribonucleoprotein</keyword>
<reference evidence="10 11" key="1">
    <citation type="submission" date="2023-10" db="EMBL/GenBank/DDBJ databases">
        <title>Chromosome-scale genome assembly provides insights into flower coloration mechanisms of Canna indica.</title>
        <authorList>
            <person name="Li C."/>
        </authorList>
    </citation>
    <scope>NUCLEOTIDE SEQUENCE [LARGE SCALE GENOMIC DNA]</scope>
    <source>
        <tissue evidence="10">Flower</tissue>
    </source>
</reference>
<keyword evidence="11" id="KW-1185">Reference proteome</keyword>
<dbReference type="GO" id="GO:0003723">
    <property type="term" value="F:RNA binding"/>
    <property type="evidence" value="ECO:0007669"/>
    <property type="project" value="UniProtKB-KW"/>
</dbReference>
<dbReference type="Pfam" id="PF01423">
    <property type="entry name" value="LSM"/>
    <property type="match status" value="1"/>
</dbReference>
<evidence type="ECO:0000256" key="6">
    <source>
        <dbReference type="ARBA" id="ARBA00023187"/>
    </source>
</evidence>
<evidence type="ECO:0000256" key="1">
    <source>
        <dbReference type="ARBA" id="ARBA00004123"/>
    </source>
</evidence>
<dbReference type="AlphaFoldDB" id="A0AAQ3KU80"/>
<dbReference type="InterPro" id="IPR001163">
    <property type="entry name" value="Sm_dom_euk/arc"/>
</dbReference>
<dbReference type="GO" id="GO:0000398">
    <property type="term" value="P:mRNA splicing, via spliceosome"/>
    <property type="evidence" value="ECO:0007669"/>
    <property type="project" value="InterPro"/>
</dbReference>
<keyword evidence="3" id="KW-0507">mRNA processing</keyword>
<evidence type="ECO:0000256" key="3">
    <source>
        <dbReference type="ARBA" id="ARBA00022664"/>
    </source>
</evidence>
<comment type="similarity">
    <text evidence="2">Belongs to the snRNP Sm proteins family.</text>
</comment>
<dbReference type="InterPro" id="IPR040002">
    <property type="entry name" value="Sm-like_LSM3"/>
</dbReference>
<accession>A0AAQ3KU80</accession>
<dbReference type="InterPro" id="IPR034105">
    <property type="entry name" value="Lsm3"/>
</dbReference>
<evidence type="ECO:0000256" key="5">
    <source>
        <dbReference type="ARBA" id="ARBA00022884"/>
    </source>
</evidence>
<dbReference type="InterPro" id="IPR010920">
    <property type="entry name" value="LSM_dom_sf"/>
</dbReference>
<evidence type="ECO:0000313" key="11">
    <source>
        <dbReference type="Proteomes" id="UP001327560"/>
    </source>
</evidence>
<evidence type="ECO:0000256" key="2">
    <source>
        <dbReference type="ARBA" id="ARBA00006850"/>
    </source>
</evidence>
<evidence type="ECO:0000256" key="8">
    <source>
        <dbReference type="ARBA" id="ARBA00023274"/>
    </source>
</evidence>
<name>A0AAQ3KU80_9LILI</name>
<gene>
    <name evidence="10" type="ORF">Cni_G21062</name>
</gene>
<dbReference type="GO" id="GO:0120114">
    <property type="term" value="C:Sm-like protein family complex"/>
    <property type="evidence" value="ECO:0007669"/>
    <property type="project" value="UniProtKB-ARBA"/>
</dbReference>
<feature type="domain" description="Sm" evidence="9">
    <location>
        <begin position="39"/>
        <end position="141"/>
    </location>
</feature>
<keyword evidence="4" id="KW-0747">Spliceosome</keyword>
<dbReference type="Gene3D" id="2.30.30.100">
    <property type="match status" value="1"/>
</dbReference>
<keyword evidence="7" id="KW-0539">Nucleus</keyword>
<comment type="subcellular location">
    <subcellularLocation>
        <location evidence="1">Nucleus</location>
    </subcellularLocation>
</comment>
<evidence type="ECO:0000259" key="9">
    <source>
        <dbReference type="PROSITE" id="PS52002"/>
    </source>
</evidence>
<keyword evidence="6" id="KW-0508">mRNA splicing</keyword>
<dbReference type="GO" id="GO:0005681">
    <property type="term" value="C:spliceosomal complex"/>
    <property type="evidence" value="ECO:0007669"/>
    <property type="project" value="UniProtKB-KW"/>
</dbReference>
<dbReference type="EMBL" id="CP136895">
    <property type="protein sequence ID" value="WOL12296.1"/>
    <property type="molecule type" value="Genomic_DNA"/>
</dbReference>
<dbReference type="Proteomes" id="UP001327560">
    <property type="component" value="Chromosome 6"/>
</dbReference>
<keyword evidence="5" id="KW-0694">RNA-binding</keyword>
<dbReference type="SMART" id="SM00651">
    <property type="entry name" value="Sm"/>
    <property type="match status" value="1"/>
</dbReference>
<organism evidence="10 11">
    <name type="scientific">Canna indica</name>
    <name type="common">Indian-shot</name>
    <dbReference type="NCBI Taxonomy" id="4628"/>
    <lineage>
        <taxon>Eukaryota</taxon>
        <taxon>Viridiplantae</taxon>
        <taxon>Streptophyta</taxon>
        <taxon>Embryophyta</taxon>
        <taxon>Tracheophyta</taxon>
        <taxon>Spermatophyta</taxon>
        <taxon>Magnoliopsida</taxon>
        <taxon>Liliopsida</taxon>
        <taxon>Zingiberales</taxon>
        <taxon>Cannaceae</taxon>
        <taxon>Canna</taxon>
    </lineage>
</organism>
<dbReference type="PANTHER" id="PTHR13110">
    <property type="entry name" value="U6 SNRNA-ASSOCIATED SM-LIKE PROTEIN LSM3"/>
    <property type="match status" value="1"/>
</dbReference>
<proteinExistence type="inferred from homology"/>
<evidence type="ECO:0000256" key="7">
    <source>
        <dbReference type="ARBA" id="ARBA00023242"/>
    </source>
</evidence>
<evidence type="ECO:0000313" key="10">
    <source>
        <dbReference type="EMBL" id="WOL12296.1"/>
    </source>
</evidence>
<dbReference type="InterPro" id="IPR047575">
    <property type="entry name" value="Sm"/>
</dbReference>